<name>A0A7C9M7W6_9RHOB</name>
<accession>A0A7C9M7W6</accession>
<protein>
    <submittedName>
        <fullName evidence="2">Uncharacterized protein</fullName>
    </submittedName>
</protein>
<feature type="chain" id="PRO_5029021843" evidence="1">
    <location>
        <begin position="24"/>
        <end position="514"/>
    </location>
</feature>
<proteinExistence type="predicted"/>
<dbReference type="Proteomes" id="UP000480350">
    <property type="component" value="Unassembled WGS sequence"/>
</dbReference>
<evidence type="ECO:0000256" key="1">
    <source>
        <dbReference type="SAM" id="SignalP"/>
    </source>
</evidence>
<comment type="caution">
    <text evidence="2">The sequence shown here is derived from an EMBL/GenBank/DDBJ whole genome shotgun (WGS) entry which is preliminary data.</text>
</comment>
<evidence type="ECO:0000313" key="3">
    <source>
        <dbReference type="Proteomes" id="UP000480350"/>
    </source>
</evidence>
<reference evidence="2 3" key="1">
    <citation type="submission" date="2019-12" db="EMBL/GenBank/DDBJ databases">
        <authorList>
            <person name="Lee S.D."/>
        </authorList>
    </citation>
    <scope>NUCLEOTIDE SEQUENCE [LARGE SCALE GENOMIC DNA]</scope>
    <source>
        <strain evidence="2 3">GH1-50</strain>
    </source>
</reference>
<organism evidence="2 3">
    <name type="scientific">Kangsaoukella pontilimi</name>
    <dbReference type="NCBI Taxonomy" id="2691042"/>
    <lineage>
        <taxon>Bacteria</taxon>
        <taxon>Pseudomonadati</taxon>
        <taxon>Pseudomonadota</taxon>
        <taxon>Alphaproteobacteria</taxon>
        <taxon>Rhodobacterales</taxon>
        <taxon>Paracoccaceae</taxon>
        <taxon>Kangsaoukella</taxon>
    </lineage>
</organism>
<reference evidence="2 3" key="2">
    <citation type="submission" date="2020-03" db="EMBL/GenBank/DDBJ databases">
        <title>Kangsaoukella pontilimi gen. nov., sp. nov., a new member of the family Rhodobacteraceae isolated from a tidal mudflat.</title>
        <authorList>
            <person name="Kim I.S."/>
        </authorList>
    </citation>
    <scope>NUCLEOTIDE SEQUENCE [LARGE SCALE GENOMIC DNA]</scope>
    <source>
        <strain evidence="2 3">GH1-50</strain>
    </source>
</reference>
<keyword evidence="1" id="KW-0732">Signal</keyword>
<gene>
    <name evidence="2" type="ORF">GQ651_00290</name>
</gene>
<dbReference type="PROSITE" id="PS51257">
    <property type="entry name" value="PROKAR_LIPOPROTEIN"/>
    <property type="match status" value="1"/>
</dbReference>
<keyword evidence="3" id="KW-1185">Reference proteome</keyword>
<dbReference type="AlphaFoldDB" id="A0A7C9M7W6"/>
<evidence type="ECO:0000313" key="2">
    <source>
        <dbReference type="EMBL" id="MXQ06273.1"/>
    </source>
</evidence>
<dbReference type="EMBL" id="WUPT01000001">
    <property type="protein sequence ID" value="MXQ06273.1"/>
    <property type="molecule type" value="Genomic_DNA"/>
</dbReference>
<dbReference type="RefSeq" id="WP_160762226.1">
    <property type="nucleotide sequence ID" value="NZ_WUPT01000001.1"/>
</dbReference>
<sequence>MQIKAVSFFALAAGFLSCSGAMAQTREAGAPLSAIDWLSDSIAIPDPAPEGAVTPPTSAAVPDVLVAPLDAPAPDRAGLIPARSLGLQANIWGRSTAADIGRRISDMPRIDQPTLRRFFRALLLAQFDPPVDAIADSSLFLARVDKLLDMAELDVAERLIDEAGAPTPAKFRREFDIALLRGTETKACETIERTPDISPTFPARIFCLARNGEWEVAALTLGTAEALSLLDPDEEKLLLHFLDPELFEGDPLPPVPLHPSPLTFRLYEAIGERIDTETLPTAFAYTDLSENVGWKTRLRASERLARAGVVTAEEFLSQATSRKAAASGGVWDRITHVQALVQALDQDDAARVSAALPQTWAAVMSGGYGPTLSTWLARRLSGIELTSAAQHDAFEIALLADDLELAKRYVGTSAEDRSLLALAEGRAGEMSISGPVATTIKRSLSGLPPGDQLQHLLEDQRTGEALLAAIRQLADGAEGDPAAIGDALSLFVSLGLEDWARRIAIEILLDEAAA</sequence>
<feature type="signal peptide" evidence="1">
    <location>
        <begin position="1"/>
        <end position="23"/>
    </location>
</feature>